<organism evidence="2 3">
    <name type="scientific">Sporothrix curviconia</name>
    <dbReference type="NCBI Taxonomy" id="1260050"/>
    <lineage>
        <taxon>Eukaryota</taxon>
        <taxon>Fungi</taxon>
        <taxon>Dikarya</taxon>
        <taxon>Ascomycota</taxon>
        <taxon>Pezizomycotina</taxon>
        <taxon>Sordariomycetes</taxon>
        <taxon>Sordariomycetidae</taxon>
        <taxon>Ophiostomatales</taxon>
        <taxon>Ophiostomataceae</taxon>
        <taxon>Sporothrix</taxon>
    </lineage>
</organism>
<comment type="caution">
    <text evidence="2">The sequence shown here is derived from an EMBL/GenBank/DDBJ whole genome shotgun (WGS) entry which is preliminary data.</text>
</comment>
<keyword evidence="3" id="KW-1185">Reference proteome</keyword>
<feature type="region of interest" description="Disordered" evidence="1">
    <location>
        <begin position="65"/>
        <end position="86"/>
    </location>
</feature>
<feature type="compositionally biased region" description="Basic and acidic residues" evidence="1">
    <location>
        <begin position="65"/>
        <end position="82"/>
    </location>
</feature>
<gene>
    <name evidence="2" type="ORF">SCUCBS95973_009668</name>
</gene>
<dbReference type="EMBL" id="CAWUHB010000119">
    <property type="protein sequence ID" value="CAK7236619.1"/>
    <property type="molecule type" value="Genomic_DNA"/>
</dbReference>
<protein>
    <submittedName>
        <fullName evidence="2">Uncharacterized protein</fullName>
    </submittedName>
</protein>
<name>A0ABP0CWU9_9PEZI</name>
<evidence type="ECO:0000313" key="3">
    <source>
        <dbReference type="Proteomes" id="UP001642405"/>
    </source>
</evidence>
<proteinExistence type="predicted"/>
<dbReference type="Proteomes" id="UP001642405">
    <property type="component" value="Unassembled WGS sequence"/>
</dbReference>
<accession>A0ABP0CWU9</accession>
<reference evidence="2 3" key="1">
    <citation type="submission" date="2024-01" db="EMBL/GenBank/DDBJ databases">
        <authorList>
            <person name="Allen C."/>
            <person name="Tagirdzhanova G."/>
        </authorList>
    </citation>
    <scope>NUCLEOTIDE SEQUENCE [LARGE SCALE GENOMIC DNA]</scope>
</reference>
<evidence type="ECO:0000256" key="1">
    <source>
        <dbReference type="SAM" id="MobiDB-lite"/>
    </source>
</evidence>
<sequence length="110" mass="12826">MDRTQKELADIKKRISETMTIIDQEKRALDEIISILQSLSGAVYDQIMASSSTSKEKRDIAPIEINTRDEELQRPEDMRNAKQDAIGRMWEKLHDLQQEERDLEGKPRID</sequence>
<evidence type="ECO:0000313" key="2">
    <source>
        <dbReference type="EMBL" id="CAK7236619.1"/>
    </source>
</evidence>